<dbReference type="FunFam" id="3.30.565.10:FF:000006">
    <property type="entry name" value="Sensor histidine kinase WalK"/>
    <property type="match status" value="1"/>
</dbReference>
<dbReference type="GO" id="GO:0006355">
    <property type="term" value="P:regulation of DNA-templated transcription"/>
    <property type="evidence" value="ECO:0007669"/>
    <property type="project" value="InterPro"/>
</dbReference>
<feature type="domain" description="Histidine kinase" evidence="7">
    <location>
        <begin position="180"/>
        <end position="396"/>
    </location>
</feature>
<dbReference type="InterPro" id="IPR050736">
    <property type="entry name" value="Sensor_HK_Regulatory"/>
</dbReference>
<keyword evidence="4" id="KW-0808">Transferase</keyword>
<dbReference type="PANTHER" id="PTHR43711:SF26">
    <property type="entry name" value="SENSOR HISTIDINE KINASE RCSC"/>
    <property type="match status" value="1"/>
</dbReference>
<dbReference type="InterPro" id="IPR013767">
    <property type="entry name" value="PAS_fold"/>
</dbReference>
<keyword evidence="6" id="KW-0902">Two-component regulatory system</keyword>
<evidence type="ECO:0000256" key="5">
    <source>
        <dbReference type="ARBA" id="ARBA00022777"/>
    </source>
</evidence>
<dbReference type="OrthoDB" id="9808408at2"/>
<dbReference type="Pfam" id="PF00989">
    <property type="entry name" value="PAS"/>
    <property type="match status" value="1"/>
</dbReference>
<dbReference type="InterPro" id="IPR005467">
    <property type="entry name" value="His_kinase_dom"/>
</dbReference>
<evidence type="ECO:0000256" key="6">
    <source>
        <dbReference type="ARBA" id="ARBA00023012"/>
    </source>
</evidence>
<keyword evidence="5 9" id="KW-0418">Kinase</keyword>
<dbReference type="SMART" id="SM00388">
    <property type="entry name" value="HisKA"/>
    <property type="match status" value="1"/>
</dbReference>
<comment type="caution">
    <text evidence="9">The sequence shown here is derived from an EMBL/GenBank/DDBJ whole genome shotgun (WGS) entry which is preliminary data.</text>
</comment>
<dbReference type="SMART" id="SM00091">
    <property type="entry name" value="PAS"/>
    <property type="match status" value="1"/>
</dbReference>
<dbReference type="Gene3D" id="3.30.450.20">
    <property type="entry name" value="PAS domain"/>
    <property type="match status" value="1"/>
</dbReference>
<dbReference type="InterPro" id="IPR035965">
    <property type="entry name" value="PAS-like_dom_sf"/>
</dbReference>
<dbReference type="InterPro" id="IPR000014">
    <property type="entry name" value="PAS"/>
</dbReference>
<dbReference type="Gene3D" id="1.10.287.130">
    <property type="match status" value="1"/>
</dbReference>
<evidence type="ECO:0000256" key="4">
    <source>
        <dbReference type="ARBA" id="ARBA00022679"/>
    </source>
</evidence>
<dbReference type="PROSITE" id="PS50112">
    <property type="entry name" value="PAS"/>
    <property type="match status" value="1"/>
</dbReference>
<evidence type="ECO:0000256" key="1">
    <source>
        <dbReference type="ARBA" id="ARBA00000085"/>
    </source>
</evidence>
<keyword evidence="10" id="KW-1185">Reference proteome</keyword>
<evidence type="ECO:0000259" key="7">
    <source>
        <dbReference type="PROSITE" id="PS50109"/>
    </source>
</evidence>
<dbReference type="InterPro" id="IPR003594">
    <property type="entry name" value="HATPase_dom"/>
</dbReference>
<dbReference type="InterPro" id="IPR036890">
    <property type="entry name" value="HATPase_C_sf"/>
</dbReference>
<dbReference type="eggNOG" id="COG3290">
    <property type="taxonomic scope" value="Bacteria"/>
</dbReference>
<gene>
    <name evidence="9" type="ORF">IW15_13000</name>
</gene>
<dbReference type="eggNOG" id="COG2205">
    <property type="taxonomic scope" value="Bacteria"/>
</dbReference>
<evidence type="ECO:0000256" key="2">
    <source>
        <dbReference type="ARBA" id="ARBA00012438"/>
    </source>
</evidence>
<proteinExistence type="predicted"/>
<accession>A0A086A6Z3</accession>
<dbReference type="PANTHER" id="PTHR43711">
    <property type="entry name" value="TWO-COMPONENT HISTIDINE KINASE"/>
    <property type="match status" value="1"/>
</dbReference>
<dbReference type="EMBL" id="JPRH01000004">
    <property type="protein sequence ID" value="KFF12457.1"/>
    <property type="molecule type" value="Genomic_DNA"/>
</dbReference>
<dbReference type="Pfam" id="PF02518">
    <property type="entry name" value="HATPase_c"/>
    <property type="match status" value="1"/>
</dbReference>
<dbReference type="SUPFAM" id="SSF47384">
    <property type="entry name" value="Homodimeric domain of signal transducing histidine kinase"/>
    <property type="match status" value="1"/>
</dbReference>
<sequence length="402" mass="46304">MENAKLLFAIIENAIDGIITIDNRGRIESLNPSALKIFGYKQEELIGKDISVLMPKTDKSKYDNYFFHCQDRQEEKNIGTAKEIRGLKKDGAQFPLRLAVSRVQFQDRIIYTGFIHDLTKEKEEEEYIKKYSTELEESVESRTKYLNQMLYKLEKAKKEAHITLEKEKALNRMKIHFVSMASHEFRTPLSSIQLSVVLIEKYLPISDSAQILKHLHKIKNAIAGLNSILNDFLSLEKLDVGIVKPHYGSFDIVEFSEELTEEMQLITKKGQIIIYQHTGPDREIHIDQNLLRNCLINLMTNAIKYSGEHTRIEFSTEINKEEYIFTIKDNGLGIPEEDHSSIFYPFFRAHNIDNIPGTGLGLTIVLRYVDLMSGKVHFESKQGAGTQFTLLFKKMYSTNNAL</sequence>
<evidence type="ECO:0000313" key="9">
    <source>
        <dbReference type="EMBL" id="KFF12457.1"/>
    </source>
</evidence>
<dbReference type="SMART" id="SM00387">
    <property type="entry name" value="HATPase_c"/>
    <property type="match status" value="1"/>
</dbReference>
<dbReference type="Pfam" id="PF00512">
    <property type="entry name" value="HisKA"/>
    <property type="match status" value="1"/>
</dbReference>
<dbReference type="STRING" id="445961.IW15_13000"/>
<dbReference type="GO" id="GO:0000155">
    <property type="term" value="F:phosphorelay sensor kinase activity"/>
    <property type="evidence" value="ECO:0007669"/>
    <property type="project" value="InterPro"/>
</dbReference>
<dbReference type="NCBIfam" id="TIGR00229">
    <property type="entry name" value="sensory_box"/>
    <property type="match status" value="1"/>
</dbReference>
<dbReference type="CDD" id="cd00075">
    <property type="entry name" value="HATPase"/>
    <property type="match status" value="1"/>
</dbReference>
<reference evidence="9 10" key="1">
    <citation type="submission" date="2014-07" db="EMBL/GenBank/DDBJ databases">
        <title>Genome of Chryseobacterium soli DSM 19298.</title>
        <authorList>
            <person name="Stropko S.J."/>
            <person name="Pipes S.E."/>
            <person name="Newman J."/>
        </authorList>
    </citation>
    <scope>NUCLEOTIDE SEQUENCE [LARGE SCALE GENOMIC DNA]</scope>
    <source>
        <strain evidence="9 10">DSM 19298</strain>
    </source>
</reference>
<organism evidence="9 10">
    <name type="scientific">Chryseobacterium soli</name>
    <dbReference type="NCBI Taxonomy" id="445961"/>
    <lineage>
        <taxon>Bacteria</taxon>
        <taxon>Pseudomonadati</taxon>
        <taxon>Bacteroidota</taxon>
        <taxon>Flavobacteriia</taxon>
        <taxon>Flavobacteriales</taxon>
        <taxon>Weeksellaceae</taxon>
        <taxon>Chryseobacterium group</taxon>
        <taxon>Chryseobacterium</taxon>
    </lineage>
</organism>
<evidence type="ECO:0000313" key="10">
    <source>
        <dbReference type="Proteomes" id="UP000028705"/>
    </source>
</evidence>
<dbReference type="Proteomes" id="UP000028705">
    <property type="component" value="Unassembled WGS sequence"/>
</dbReference>
<dbReference type="InterPro" id="IPR003661">
    <property type="entry name" value="HisK_dim/P_dom"/>
</dbReference>
<evidence type="ECO:0000256" key="3">
    <source>
        <dbReference type="ARBA" id="ARBA00022553"/>
    </source>
</evidence>
<dbReference type="InterPro" id="IPR004358">
    <property type="entry name" value="Sig_transdc_His_kin-like_C"/>
</dbReference>
<dbReference type="AlphaFoldDB" id="A0A086A6Z3"/>
<keyword evidence="3" id="KW-0597">Phosphoprotein</keyword>
<dbReference type="PROSITE" id="PS50109">
    <property type="entry name" value="HIS_KIN"/>
    <property type="match status" value="1"/>
</dbReference>
<dbReference type="InterPro" id="IPR036097">
    <property type="entry name" value="HisK_dim/P_sf"/>
</dbReference>
<dbReference type="SUPFAM" id="SSF55785">
    <property type="entry name" value="PYP-like sensor domain (PAS domain)"/>
    <property type="match status" value="1"/>
</dbReference>
<feature type="domain" description="PAS" evidence="8">
    <location>
        <begin position="3"/>
        <end position="56"/>
    </location>
</feature>
<name>A0A086A6Z3_9FLAO</name>
<dbReference type="CDD" id="cd00130">
    <property type="entry name" value="PAS"/>
    <property type="match status" value="1"/>
</dbReference>
<protein>
    <recommendedName>
        <fullName evidence="2">histidine kinase</fullName>
        <ecNumber evidence="2">2.7.13.3</ecNumber>
    </recommendedName>
</protein>
<dbReference type="Gene3D" id="3.30.565.10">
    <property type="entry name" value="Histidine kinase-like ATPase, C-terminal domain"/>
    <property type="match status" value="1"/>
</dbReference>
<dbReference type="SUPFAM" id="SSF55874">
    <property type="entry name" value="ATPase domain of HSP90 chaperone/DNA topoisomerase II/histidine kinase"/>
    <property type="match status" value="1"/>
</dbReference>
<comment type="catalytic activity">
    <reaction evidence="1">
        <text>ATP + protein L-histidine = ADP + protein N-phospho-L-histidine.</text>
        <dbReference type="EC" id="2.7.13.3"/>
    </reaction>
</comment>
<dbReference type="RefSeq" id="WP_034711666.1">
    <property type="nucleotide sequence ID" value="NZ_JPRH01000004.1"/>
</dbReference>
<dbReference type="PRINTS" id="PR00344">
    <property type="entry name" value="BCTRLSENSOR"/>
</dbReference>
<dbReference type="CDD" id="cd00082">
    <property type="entry name" value="HisKA"/>
    <property type="match status" value="1"/>
</dbReference>
<evidence type="ECO:0000259" key="8">
    <source>
        <dbReference type="PROSITE" id="PS50112"/>
    </source>
</evidence>
<dbReference type="EC" id="2.7.13.3" evidence="2"/>